<keyword evidence="2" id="KW-1185">Reference proteome</keyword>
<accession>A0A1M6HZU3</accession>
<dbReference type="RefSeq" id="WP_073334227.1">
    <property type="nucleotide sequence ID" value="NZ_FQYO01000008.1"/>
</dbReference>
<dbReference type="OrthoDB" id="479249at2"/>
<sequence length="573" mass="62374">MTVRAAFPPAGGGDASERALDAQIGDWRHEGRSLVATHAEEFRALLGPLDDLIRRRRFAEAATAAQLAANYAVLCHPGLFASPDLEERLRRIGAAALPRVSRAGAGAGAGAGPSRERVLHVATEVGQIGGHVRNMWRWIGEDDGRVHSIALTRQHGPVPAPLEAAVRRSGGRLHRLNRRVGGLLSWAGGLRRLMASAERVVLHTYNNDVIPFLALGGMDPSPPVMLVNHADHLFWLGATFADAVVNTRRSGRRLSAERRGIAAGRNLLIPLCLEREERRQTREAARRDIGLPEDAIVILTIARSIKFRSLAGIAFPDPLLPLLRDDPRLHLVAVGADGQTDWGAAHDAAPGRVHQLAETPLIAPYLDAADIYLDTFPFVSITSLFEAGLRGLPLVTRAGIGRASPIMGADSPGLDGMLLRVEDVDELRATIRSLAADAHRRRDLGGRTLARILSTNLGPAWRAELDRLYGTVDRLPPLRSGAPGADEAPRFDDIDVLTPFVYGDPARRATPDARLTTAMAFALKVAPLPVKLRYLAWIVAGRRLSYMPMATWRQFVPEWLACWVRMMVPRAAP</sequence>
<dbReference type="Gene3D" id="3.40.50.2000">
    <property type="entry name" value="Glycogen Phosphorylase B"/>
    <property type="match status" value="1"/>
</dbReference>
<proteinExistence type="predicted"/>
<reference evidence="1 2" key="1">
    <citation type="submission" date="2016-11" db="EMBL/GenBank/DDBJ databases">
        <authorList>
            <person name="Jaros S."/>
            <person name="Januszkiewicz K."/>
            <person name="Wedrychowicz H."/>
        </authorList>
    </citation>
    <scope>NUCLEOTIDE SEQUENCE [LARGE SCALE GENOMIC DNA]</scope>
    <source>
        <strain evidence="1 2">DSM 100565</strain>
    </source>
</reference>
<dbReference type="Proteomes" id="UP000184292">
    <property type="component" value="Unassembled WGS sequence"/>
</dbReference>
<organism evidence="1 2">
    <name type="scientific">Wenxinia saemankumensis</name>
    <dbReference type="NCBI Taxonomy" id="1447782"/>
    <lineage>
        <taxon>Bacteria</taxon>
        <taxon>Pseudomonadati</taxon>
        <taxon>Pseudomonadota</taxon>
        <taxon>Alphaproteobacteria</taxon>
        <taxon>Rhodobacterales</taxon>
        <taxon>Roseobacteraceae</taxon>
        <taxon>Wenxinia</taxon>
    </lineage>
</organism>
<dbReference type="SUPFAM" id="SSF53756">
    <property type="entry name" value="UDP-Glycosyltransferase/glycogen phosphorylase"/>
    <property type="match status" value="1"/>
</dbReference>
<gene>
    <name evidence="1" type="ORF">SAMN05444417_3445</name>
</gene>
<dbReference type="AlphaFoldDB" id="A0A1M6HZU3"/>
<name>A0A1M6HZU3_9RHOB</name>
<evidence type="ECO:0000313" key="1">
    <source>
        <dbReference type="EMBL" id="SHJ27641.1"/>
    </source>
</evidence>
<protein>
    <submittedName>
        <fullName evidence="1">Uncharacterized protein</fullName>
    </submittedName>
</protein>
<evidence type="ECO:0000313" key="2">
    <source>
        <dbReference type="Proteomes" id="UP000184292"/>
    </source>
</evidence>
<dbReference type="STRING" id="1447782.SAMN05444417_3445"/>
<dbReference type="EMBL" id="FQYO01000008">
    <property type="protein sequence ID" value="SHJ27641.1"/>
    <property type="molecule type" value="Genomic_DNA"/>
</dbReference>